<evidence type="ECO:0000256" key="1">
    <source>
        <dbReference type="ARBA" id="ARBA00001929"/>
    </source>
</evidence>
<evidence type="ECO:0000256" key="11">
    <source>
        <dbReference type="ARBA" id="ARBA00023004"/>
    </source>
</evidence>
<dbReference type="NCBIfam" id="NF010029">
    <property type="entry name" value="PRK13504.1"/>
    <property type="match status" value="1"/>
</dbReference>
<keyword evidence="7" id="KW-0349">Heme</keyword>
<evidence type="ECO:0000313" key="19">
    <source>
        <dbReference type="EMBL" id="PZF71661.1"/>
    </source>
</evidence>
<evidence type="ECO:0000256" key="7">
    <source>
        <dbReference type="ARBA" id="ARBA00022617"/>
    </source>
</evidence>
<dbReference type="InterPro" id="IPR045169">
    <property type="entry name" value="NO2/SO3_Rdtase_4Fe4S_prot"/>
</dbReference>
<keyword evidence="13" id="KW-0028">Amino-acid biosynthesis</keyword>
<name>A0A2W2A8R3_9BACT</name>
<evidence type="ECO:0000256" key="16">
    <source>
        <dbReference type="ARBA" id="ARBA00062253"/>
    </source>
</evidence>
<sequence length="557" mass="63219">MSEQKKLSAIEHIKIKSEGLRGTLNESVSNQITGSISEDDQALIKFHGMYQQDDRDRREERAVKKLERLYSFMIRLRLPGGFLTAEQWEATHHIAGENSTGVIKITTRQTVQLHGLLKSKIKPTIQSFSLAKLDSIATCGDINRNVLCSSHPGQSPLHAEIFAYADKISEMLKPKTRAYYEIWLGEEKLAERTEEDPLYEDRYLPRKFKIAIAIPPNNDVDVFANDIGLIAIIENNRLKGFNIAVGGGLSTTHGNPDTYARLGTVIGFADSEEKVLKAVYEVLTIQRDYGNRTDRKFARLKYTLDKLGVDAFRAELENRIGFKLEEPRSYHFSERKDYYGWMQNEAGFWYYTAFVENGRVTDLEGAALKTAFFEVAQTRKASFRFTCNQNLILSDIQPEDKLIVEEILAKHGVIQHTENASVIRRNAMACVALPTCPLALAEGQRYLPQLISKIEPILNRHLLSDEEITIRMTGCPNGCARPYAAEIGLIGTASGRYNLYLGGDYQGLRLNKIYKEHLDEAQILENLDQLFSIYKNERTSGERFGDFAVRKWWVASV</sequence>
<evidence type="ECO:0000256" key="4">
    <source>
        <dbReference type="ARBA" id="ARBA00010429"/>
    </source>
</evidence>
<comment type="cofactor">
    <cofactor evidence="2">
        <name>[4Fe-4S] cluster</name>
        <dbReference type="ChEBI" id="CHEBI:49883"/>
    </cofactor>
</comment>
<dbReference type="GO" id="GO:0050311">
    <property type="term" value="F:sulfite reductase (ferredoxin) activity"/>
    <property type="evidence" value="ECO:0007669"/>
    <property type="project" value="TreeGrafter"/>
</dbReference>
<dbReference type="GO" id="GO:0009337">
    <property type="term" value="C:sulfite reductase complex (NADPH)"/>
    <property type="evidence" value="ECO:0007669"/>
    <property type="project" value="TreeGrafter"/>
</dbReference>
<organism evidence="19 20">
    <name type="scientific">Taibaiella soli</name>
    <dbReference type="NCBI Taxonomy" id="1649169"/>
    <lineage>
        <taxon>Bacteria</taxon>
        <taxon>Pseudomonadati</taxon>
        <taxon>Bacteroidota</taxon>
        <taxon>Chitinophagia</taxon>
        <taxon>Chitinophagales</taxon>
        <taxon>Chitinophagaceae</taxon>
        <taxon>Taibaiella</taxon>
    </lineage>
</organism>
<comment type="catalytic activity">
    <reaction evidence="14">
        <text>hydrogen sulfide + 3 NADP(+) + 3 H2O = sulfite + 3 NADPH + 4 H(+)</text>
        <dbReference type="Rhea" id="RHEA:13801"/>
        <dbReference type="ChEBI" id="CHEBI:15377"/>
        <dbReference type="ChEBI" id="CHEBI:15378"/>
        <dbReference type="ChEBI" id="CHEBI:17359"/>
        <dbReference type="ChEBI" id="CHEBI:29919"/>
        <dbReference type="ChEBI" id="CHEBI:57783"/>
        <dbReference type="ChEBI" id="CHEBI:58349"/>
        <dbReference type="EC" id="1.8.1.2"/>
    </reaction>
</comment>
<keyword evidence="6" id="KW-0004">4Fe-4S</keyword>
<comment type="caution">
    <text evidence="19">The sequence shown here is derived from an EMBL/GenBank/DDBJ whole genome shotgun (WGS) entry which is preliminary data.</text>
</comment>
<feature type="domain" description="Nitrite/Sulfite reductase ferredoxin-like" evidence="18">
    <location>
        <begin position="72"/>
        <end position="124"/>
    </location>
</feature>
<dbReference type="EC" id="1.8.1.2" evidence="5"/>
<dbReference type="Gene3D" id="3.30.413.10">
    <property type="entry name" value="Sulfite Reductase Hemoprotein, domain 1"/>
    <property type="match status" value="2"/>
</dbReference>
<dbReference type="InterPro" id="IPR006066">
    <property type="entry name" value="NO2/SO3_Rdtase_FeS/sirohaem_BS"/>
</dbReference>
<dbReference type="AlphaFoldDB" id="A0A2W2A8R3"/>
<dbReference type="RefSeq" id="WP_111000035.1">
    <property type="nucleotide sequence ID" value="NZ_QKTW01000022.1"/>
</dbReference>
<evidence type="ECO:0000259" key="17">
    <source>
        <dbReference type="Pfam" id="PF01077"/>
    </source>
</evidence>
<protein>
    <recommendedName>
        <fullName evidence="5">assimilatory sulfite reductase (NADPH)</fullName>
        <ecNumber evidence="5">1.8.1.2</ecNumber>
    </recommendedName>
</protein>
<evidence type="ECO:0000256" key="14">
    <source>
        <dbReference type="ARBA" id="ARBA00052219"/>
    </source>
</evidence>
<keyword evidence="20" id="KW-1185">Reference proteome</keyword>
<dbReference type="EMBL" id="QKTW01000022">
    <property type="protein sequence ID" value="PZF71661.1"/>
    <property type="molecule type" value="Genomic_DNA"/>
</dbReference>
<dbReference type="PRINTS" id="PR00397">
    <property type="entry name" value="SIROHAEM"/>
</dbReference>
<dbReference type="InterPro" id="IPR005117">
    <property type="entry name" value="NiRdtase/SiRdtase_haem-b_fer"/>
</dbReference>
<keyword evidence="12" id="KW-0411">Iron-sulfur</keyword>
<evidence type="ECO:0000256" key="8">
    <source>
        <dbReference type="ARBA" id="ARBA00022723"/>
    </source>
</evidence>
<evidence type="ECO:0000256" key="9">
    <source>
        <dbReference type="ARBA" id="ARBA00022857"/>
    </source>
</evidence>
<evidence type="ECO:0000256" key="6">
    <source>
        <dbReference type="ARBA" id="ARBA00022485"/>
    </source>
</evidence>
<feature type="domain" description="Nitrite/sulphite reductase 4Fe-4S" evidence="17">
    <location>
        <begin position="166"/>
        <end position="323"/>
    </location>
</feature>
<evidence type="ECO:0000256" key="12">
    <source>
        <dbReference type="ARBA" id="ARBA00023014"/>
    </source>
</evidence>
<dbReference type="GO" id="GO:0019344">
    <property type="term" value="P:cysteine biosynthetic process"/>
    <property type="evidence" value="ECO:0007669"/>
    <property type="project" value="UniProtKB-KW"/>
</dbReference>
<dbReference type="Pfam" id="PF03460">
    <property type="entry name" value="NIR_SIR_ferr"/>
    <property type="match status" value="2"/>
</dbReference>
<dbReference type="SUPFAM" id="SSF55124">
    <property type="entry name" value="Nitrite/Sulfite reductase N-terminal domain-like"/>
    <property type="match status" value="2"/>
</dbReference>
<evidence type="ECO:0000256" key="10">
    <source>
        <dbReference type="ARBA" id="ARBA00023002"/>
    </source>
</evidence>
<dbReference type="Pfam" id="PF01077">
    <property type="entry name" value="NIR_SIR"/>
    <property type="match status" value="2"/>
</dbReference>
<evidence type="ECO:0000256" key="2">
    <source>
        <dbReference type="ARBA" id="ARBA00001966"/>
    </source>
</evidence>
<keyword evidence="9" id="KW-0521">NADP</keyword>
<dbReference type="PANTHER" id="PTHR11493:SF47">
    <property type="entry name" value="SULFITE REDUCTASE [NADPH] SUBUNIT BETA"/>
    <property type="match status" value="1"/>
</dbReference>
<dbReference type="PANTHER" id="PTHR11493">
    <property type="entry name" value="SULFITE REDUCTASE [NADPH] SUBUNIT BETA-RELATED"/>
    <property type="match status" value="1"/>
</dbReference>
<comment type="similarity">
    <text evidence="4">Belongs to the nitrite and sulfite reductase 4Fe-4S domain family.</text>
</comment>
<keyword evidence="11" id="KW-0408">Iron</keyword>
<gene>
    <name evidence="19" type="ORF">DN068_16465</name>
</gene>
<evidence type="ECO:0000256" key="15">
    <source>
        <dbReference type="ARBA" id="ARBA00057160"/>
    </source>
</evidence>
<keyword evidence="10" id="KW-0560">Oxidoreductase</keyword>
<dbReference type="GO" id="GO:0020037">
    <property type="term" value="F:heme binding"/>
    <property type="evidence" value="ECO:0007669"/>
    <property type="project" value="InterPro"/>
</dbReference>
<dbReference type="InterPro" id="IPR036136">
    <property type="entry name" value="Nit/Sulf_reduc_fer-like_dom_sf"/>
</dbReference>
<dbReference type="PROSITE" id="PS00365">
    <property type="entry name" value="NIR_SIR"/>
    <property type="match status" value="1"/>
</dbReference>
<dbReference type="GO" id="GO:0000103">
    <property type="term" value="P:sulfate assimilation"/>
    <property type="evidence" value="ECO:0007669"/>
    <property type="project" value="TreeGrafter"/>
</dbReference>
<dbReference type="InterPro" id="IPR045854">
    <property type="entry name" value="NO2/SO3_Rdtase_4Fe4S_sf"/>
</dbReference>
<feature type="domain" description="Nitrite/sulphite reductase 4Fe-4S" evidence="17">
    <location>
        <begin position="425"/>
        <end position="548"/>
    </location>
</feature>
<keyword evidence="8" id="KW-0479">Metal-binding</keyword>
<dbReference type="OrthoDB" id="9803707at2"/>
<comment type="function">
    <text evidence="15">Component of the sulfite reductase complex that catalyzes the 6-electron reduction of sulfite to sulfide. This is one of several activities required for the biosynthesis of L-cysteine from sulfate.</text>
</comment>
<comment type="cofactor">
    <cofactor evidence="1">
        <name>siroheme</name>
        <dbReference type="ChEBI" id="CHEBI:60052"/>
    </cofactor>
</comment>
<feature type="domain" description="Nitrite/Sulfite reductase ferredoxin-like" evidence="18">
    <location>
        <begin position="344"/>
        <end position="410"/>
    </location>
</feature>
<dbReference type="FunFam" id="3.30.413.10:FF:000003">
    <property type="entry name" value="Sulfite reductase [NADPH] hemoprotein beta-component"/>
    <property type="match status" value="1"/>
</dbReference>
<reference evidence="19 20" key="1">
    <citation type="submission" date="2018-06" db="EMBL/GenBank/DDBJ databases">
        <title>Mucibacter soli gen. nov., sp. nov., a new member of the family Chitinophagaceae producing mucin.</title>
        <authorList>
            <person name="Kim M.-K."/>
            <person name="Park S."/>
            <person name="Kim T.-S."/>
            <person name="Joung Y."/>
            <person name="Han J.-H."/>
            <person name="Kim S.B."/>
        </authorList>
    </citation>
    <scope>NUCLEOTIDE SEQUENCE [LARGE SCALE GENOMIC DNA]</scope>
    <source>
        <strain evidence="19 20">R1-15</strain>
    </source>
</reference>
<evidence type="ECO:0000256" key="3">
    <source>
        <dbReference type="ARBA" id="ARBA00004774"/>
    </source>
</evidence>
<evidence type="ECO:0000259" key="18">
    <source>
        <dbReference type="Pfam" id="PF03460"/>
    </source>
</evidence>
<keyword evidence="13" id="KW-0198">Cysteine biosynthesis</keyword>
<dbReference type="Proteomes" id="UP000248745">
    <property type="component" value="Unassembled WGS sequence"/>
</dbReference>
<comment type="pathway">
    <text evidence="3">Sulfur metabolism; hydrogen sulfide biosynthesis; hydrogen sulfide from sulfite (NADPH route): step 1/1.</text>
</comment>
<dbReference type="GO" id="GO:0004783">
    <property type="term" value="F:sulfite reductase (NADPH) activity"/>
    <property type="evidence" value="ECO:0007669"/>
    <property type="project" value="UniProtKB-EC"/>
</dbReference>
<evidence type="ECO:0000256" key="13">
    <source>
        <dbReference type="ARBA" id="ARBA00023192"/>
    </source>
</evidence>
<dbReference type="InterPro" id="IPR006067">
    <property type="entry name" value="NO2/SO3_Rdtase_4Fe4S_dom"/>
</dbReference>
<accession>A0A2W2A8R3</accession>
<evidence type="ECO:0000313" key="20">
    <source>
        <dbReference type="Proteomes" id="UP000248745"/>
    </source>
</evidence>
<evidence type="ECO:0000256" key="5">
    <source>
        <dbReference type="ARBA" id="ARBA00012604"/>
    </source>
</evidence>
<comment type="subunit">
    <text evidence="16">Alpha(8)-beta(8). The alpha component is a flavoprotein, the beta component is a hemoprotein.</text>
</comment>
<dbReference type="GO" id="GO:0046872">
    <property type="term" value="F:metal ion binding"/>
    <property type="evidence" value="ECO:0007669"/>
    <property type="project" value="UniProtKB-KW"/>
</dbReference>
<dbReference type="SUPFAM" id="SSF56014">
    <property type="entry name" value="Nitrite and sulphite reductase 4Fe-4S domain-like"/>
    <property type="match status" value="2"/>
</dbReference>
<proteinExistence type="inferred from homology"/>
<dbReference type="GO" id="GO:0051539">
    <property type="term" value="F:4 iron, 4 sulfur cluster binding"/>
    <property type="evidence" value="ECO:0007669"/>
    <property type="project" value="UniProtKB-KW"/>
</dbReference>